<keyword evidence="1" id="KW-0175">Coiled coil</keyword>
<organism evidence="2 3">
    <name type="scientific">Candidatus Chisholmbacteria bacterium RIFCSPHIGHO2_01_FULL_52_32</name>
    <dbReference type="NCBI Taxonomy" id="1797591"/>
    <lineage>
        <taxon>Bacteria</taxon>
        <taxon>Candidatus Chisholmiibacteriota</taxon>
    </lineage>
</organism>
<accession>A0A1G1VRW3</accession>
<proteinExistence type="predicted"/>
<evidence type="ECO:0000313" key="3">
    <source>
        <dbReference type="Proteomes" id="UP000179233"/>
    </source>
</evidence>
<dbReference type="AlphaFoldDB" id="A0A1G1VRW3"/>
<gene>
    <name evidence="2" type="ORF">A2786_01385</name>
</gene>
<evidence type="ECO:0000313" key="2">
    <source>
        <dbReference type="EMBL" id="OGY18155.1"/>
    </source>
</evidence>
<feature type="coiled-coil region" evidence="1">
    <location>
        <begin position="49"/>
        <end position="101"/>
    </location>
</feature>
<reference evidence="2 3" key="1">
    <citation type="journal article" date="2016" name="Nat. Commun.">
        <title>Thousands of microbial genomes shed light on interconnected biogeochemical processes in an aquifer system.</title>
        <authorList>
            <person name="Anantharaman K."/>
            <person name="Brown C.T."/>
            <person name="Hug L.A."/>
            <person name="Sharon I."/>
            <person name="Castelle C.J."/>
            <person name="Probst A.J."/>
            <person name="Thomas B.C."/>
            <person name="Singh A."/>
            <person name="Wilkins M.J."/>
            <person name="Karaoz U."/>
            <person name="Brodie E.L."/>
            <person name="Williams K.H."/>
            <person name="Hubbard S.S."/>
            <person name="Banfield J.F."/>
        </authorList>
    </citation>
    <scope>NUCLEOTIDE SEQUENCE [LARGE SCALE GENOMIC DNA]</scope>
</reference>
<evidence type="ECO:0000256" key="1">
    <source>
        <dbReference type="SAM" id="Coils"/>
    </source>
</evidence>
<dbReference type="EMBL" id="MHCJ01000003">
    <property type="protein sequence ID" value="OGY18155.1"/>
    <property type="molecule type" value="Genomic_DNA"/>
</dbReference>
<comment type="caution">
    <text evidence="2">The sequence shown here is derived from an EMBL/GenBank/DDBJ whole genome shotgun (WGS) entry which is preliminary data.</text>
</comment>
<name>A0A1G1VRW3_9BACT</name>
<dbReference type="Proteomes" id="UP000179233">
    <property type="component" value="Unassembled WGS sequence"/>
</dbReference>
<protein>
    <submittedName>
        <fullName evidence="2">Uncharacterized protein</fullName>
    </submittedName>
</protein>
<sequence length="149" mass="16945">MLDDQILTDAINNSPLTDQDKDHWVSLLPKLNQGQREQLFHSLTAKTEIAKVIELIERALQIIAQAEEEAEAEVRTEEEKAKEKQDLLHELEAIRESEEEILFDEETLLKKQGENQAQIEKIREELRHLSLEVHGEPPPSAQVPAPSAG</sequence>